<dbReference type="Pfam" id="PF02738">
    <property type="entry name" value="MoCoBD_1"/>
    <property type="match status" value="1"/>
</dbReference>
<organism evidence="2 3">
    <name type="scientific">Pseudomaricurvus hydrocarbonicus</name>
    <dbReference type="NCBI Taxonomy" id="1470433"/>
    <lineage>
        <taxon>Bacteria</taxon>
        <taxon>Pseudomonadati</taxon>
        <taxon>Pseudomonadota</taxon>
        <taxon>Gammaproteobacteria</taxon>
        <taxon>Cellvibrionales</taxon>
        <taxon>Cellvibrionaceae</taxon>
        <taxon>Pseudomaricurvus</taxon>
    </lineage>
</organism>
<dbReference type="InterPro" id="IPR006311">
    <property type="entry name" value="TAT_signal"/>
</dbReference>
<keyword evidence="3" id="KW-1185">Reference proteome</keyword>
<dbReference type="Gene3D" id="3.90.1170.50">
    <property type="entry name" value="Aldehyde oxidase/xanthine dehydrogenase, a/b hammerhead"/>
    <property type="match status" value="1"/>
</dbReference>
<dbReference type="Proteomes" id="UP000787472">
    <property type="component" value="Unassembled WGS sequence"/>
</dbReference>
<protein>
    <submittedName>
        <fullName evidence="2">Xanthine dehydrogenase family protein molybdopterin-binding subunit</fullName>
    </submittedName>
</protein>
<dbReference type="RefSeq" id="WP_167188094.1">
    <property type="nucleotide sequence ID" value="NZ_JAAONZ010000011.1"/>
</dbReference>
<evidence type="ECO:0000313" key="2">
    <source>
        <dbReference type="EMBL" id="NHO66740.1"/>
    </source>
</evidence>
<name>A0A9E5MMI1_9GAMM</name>
<evidence type="ECO:0000259" key="1">
    <source>
        <dbReference type="SMART" id="SM01008"/>
    </source>
</evidence>
<dbReference type="SMART" id="SM01008">
    <property type="entry name" value="Ald_Xan_dh_C"/>
    <property type="match status" value="1"/>
</dbReference>
<evidence type="ECO:0000313" key="3">
    <source>
        <dbReference type="Proteomes" id="UP000787472"/>
    </source>
</evidence>
<dbReference type="InterPro" id="IPR037165">
    <property type="entry name" value="AldOxase/xan_DH_Mopterin-bd_sf"/>
</dbReference>
<accession>A0A9E5MMI1</accession>
<feature type="domain" description="Aldehyde oxidase/xanthine dehydrogenase a/b hammerhead" evidence="1">
    <location>
        <begin position="232"/>
        <end position="311"/>
    </location>
</feature>
<proteinExistence type="predicted"/>
<dbReference type="PIRSF" id="PIRSF036389">
    <property type="entry name" value="IOR_B"/>
    <property type="match status" value="1"/>
</dbReference>
<dbReference type="PANTHER" id="PTHR47495:SF1">
    <property type="entry name" value="BLL3820 PROTEIN"/>
    <property type="match status" value="1"/>
</dbReference>
<dbReference type="PANTHER" id="PTHR47495">
    <property type="entry name" value="ALDEHYDE DEHYDROGENASE"/>
    <property type="match status" value="1"/>
</dbReference>
<dbReference type="GO" id="GO:0016491">
    <property type="term" value="F:oxidoreductase activity"/>
    <property type="evidence" value="ECO:0007669"/>
    <property type="project" value="InterPro"/>
</dbReference>
<dbReference type="InterPro" id="IPR046867">
    <property type="entry name" value="AldOxase/xan_DH_MoCoBD2"/>
</dbReference>
<dbReference type="AlphaFoldDB" id="A0A9E5MMI1"/>
<dbReference type="SUPFAM" id="SSF56003">
    <property type="entry name" value="Molybdenum cofactor-binding domain"/>
    <property type="match status" value="2"/>
</dbReference>
<dbReference type="Pfam" id="PF20256">
    <property type="entry name" value="MoCoBD_2"/>
    <property type="match status" value="2"/>
</dbReference>
<dbReference type="InterPro" id="IPR052516">
    <property type="entry name" value="N-heterocyclic_Hydroxylase"/>
</dbReference>
<dbReference type="InterPro" id="IPR008274">
    <property type="entry name" value="AldOxase/xan_DH_MoCoBD1"/>
</dbReference>
<dbReference type="PROSITE" id="PS51318">
    <property type="entry name" value="TAT"/>
    <property type="match status" value="1"/>
</dbReference>
<reference evidence="2" key="1">
    <citation type="submission" date="2020-03" db="EMBL/GenBank/DDBJ databases">
        <authorList>
            <person name="Guo F."/>
        </authorList>
    </citation>
    <scope>NUCLEOTIDE SEQUENCE</scope>
    <source>
        <strain evidence="2">JCM 30134</strain>
    </source>
</reference>
<dbReference type="InterPro" id="IPR000674">
    <property type="entry name" value="Ald_Oxase/Xan_DH_a/b"/>
</dbReference>
<gene>
    <name evidence="2" type="ORF">G8770_14415</name>
</gene>
<sequence>MNKKAEEQDTTATETLNIHGASLSRRSFLGVSGSLLVSLALKPNLGFANSAVTNSLDAAAPNSWVEIHADNTVVIRTGKCDFGQSSIYTAYRQIVAEELGIPVDAITTVISGDTDRTPDGGGTFGLLRTNVLNLRKVAAYTREAVLKLAAQRFGVSPDSISIKDGILSAGSKRASYGEIVAKQALTLEIPVEGELTSFRGLTVAGNPPLKDPADYTVIGTPVKNPIVRPKVSGELTWVGDVKLPGMLHARVIHPATLGSTLVKAGNVDKSRFPNAQVVAINNLVAVVSPDEWEAVQAANAVAAVTQWSDWAGLPGSAQLQEHLRSQVDWNEVPGTAGRFNSGDAAVQASRTHAASYFVPYHKHAPIGPTVSLAEVTNGTITVHTHSQNPQFLRMAIAKMLGESEAAVVIRTYPGPGHFGRSNGGNAGSEDEAVLLARKLNKPVRVQWMRHDDMQWSTQSSAMLSDIRIDLNDSGKILRYEATHFGPPMQDDRPIGALLANLPTISSPSPNNPSPVHRAEMYVADSWVYAGIANVAETGHGTYQLGERESPLKVGLRDHSMRTPIQFQQNFPRESAITEAAALAGTDALEFRLQHATDPRFQALLTRLQKESQWQTRPSPAKEDESATVLRGRGVSIMFRDNGYWACAATIAVTPATGVVKVEQITLVADPGIVVNPLQLKRQAEAGCLMGVSQALHEEVAFDQSRVTSSDWYSYPILTMAEVPKLNVVIAPFQGAKIYGQGSESANALVPSAIAGAFFDATGKPARRLPLRPDYIKTLLL</sequence>
<comment type="caution">
    <text evidence="2">The sequence shown here is derived from an EMBL/GenBank/DDBJ whole genome shotgun (WGS) entry which is preliminary data.</text>
</comment>
<dbReference type="Gene3D" id="3.30.365.10">
    <property type="entry name" value="Aldehyde oxidase/xanthine dehydrogenase, molybdopterin binding domain"/>
    <property type="match status" value="4"/>
</dbReference>
<dbReference type="InterPro" id="IPR012368">
    <property type="entry name" value="OxRdtase_Mopterin-bd_su_IorB"/>
</dbReference>
<dbReference type="EMBL" id="JAAONZ010000011">
    <property type="protein sequence ID" value="NHO66740.1"/>
    <property type="molecule type" value="Genomic_DNA"/>
</dbReference>